<comment type="caution">
    <text evidence="1">The sequence shown here is derived from an EMBL/GenBank/DDBJ whole genome shotgun (WGS) entry which is preliminary data.</text>
</comment>
<dbReference type="EMBL" id="CM042038">
    <property type="protein sequence ID" value="KAI3732717.1"/>
    <property type="molecule type" value="Genomic_DNA"/>
</dbReference>
<evidence type="ECO:0000313" key="2">
    <source>
        <dbReference type="Proteomes" id="UP001056120"/>
    </source>
</evidence>
<gene>
    <name evidence="1" type="ORF">L1987_63924</name>
</gene>
<evidence type="ECO:0000313" key="1">
    <source>
        <dbReference type="EMBL" id="KAI3732717.1"/>
    </source>
</evidence>
<keyword evidence="2" id="KW-1185">Reference proteome</keyword>
<accession>A0ACB9CF08</accession>
<reference evidence="1 2" key="2">
    <citation type="journal article" date="2022" name="Mol. Ecol. Resour.">
        <title>The genomes of chicory, endive, great burdock and yacon provide insights into Asteraceae paleo-polyploidization history and plant inulin production.</title>
        <authorList>
            <person name="Fan W."/>
            <person name="Wang S."/>
            <person name="Wang H."/>
            <person name="Wang A."/>
            <person name="Jiang F."/>
            <person name="Liu H."/>
            <person name="Zhao H."/>
            <person name="Xu D."/>
            <person name="Zhang Y."/>
        </authorList>
    </citation>
    <scope>NUCLEOTIDE SEQUENCE [LARGE SCALE GENOMIC DNA]</scope>
    <source>
        <strain evidence="2">cv. Yunnan</strain>
        <tissue evidence="1">Leaves</tissue>
    </source>
</reference>
<reference evidence="2" key="1">
    <citation type="journal article" date="2022" name="Mol. Ecol. Resour.">
        <title>The genomes of chicory, endive, great burdock and yacon provide insights into Asteraceae palaeo-polyploidization history and plant inulin production.</title>
        <authorList>
            <person name="Fan W."/>
            <person name="Wang S."/>
            <person name="Wang H."/>
            <person name="Wang A."/>
            <person name="Jiang F."/>
            <person name="Liu H."/>
            <person name="Zhao H."/>
            <person name="Xu D."/>
            <person name="Zhang Y."/>
        </authorList>
    </citation>
    <scope>NUCLEOTIDE SEQUENCE [LARGE SCALE GENOMIC DNA]</scope>
    <source>
        <strain evidence="2">cv. Yunnan</strain>
    </source>
</reference>
<protein>
    <submittedName>
        <fullName evidence="1">Uncharacterized protein</fullName>
    </submittedName>
</protein>
<organism evidence="1 2">
    <name type="scientific">Smallanthus sonchifolius</name>
    <dbReference type="NCBI Taxonomy" id="185202"/>
    <lineage>
        <taxon>Eukaryota</taxon>
        <taxon>Viridiplantae</taxon>
        <taxon>Streptophyta</taxon>
        <taxon>Embryophyta</taxon>
        <taxon>Tracheophyta</taxon>
        <taxon>Spermatophyta</taxon>
        <taxon>Magnoliopsida</taxon>
        <taxon>eudicotyledons</taxon>
        <taxon>Gunneridae</taxon>
        <taxon>Pentapetalae</taxon>
        <taxon>asterids</taxon>
        <taxon>campanulids</taxon>
        <taxon>Asterales</taxon>
        <taxon>Asteraceae</taxon>
        <taxon>Asteroideae</taxon>
        <taxon>Heliantheae alliance</taxon>
        <taxon>Millerieae</taxon>
        <taxon>Smallanthus</taxon>
    </lineage>
</organism>
<name>A0ACB9CF08_9ASTR</name>
<proteinExistence type="predicted"/>
<sequence>MFAANITEPRRNRGPSPKCNKCGYFHTGTCNVCARCNKFGHQAPTCRVKLTVKKEEPNSGCFECGVVEHFKKDCPKLKNNEARGRAFVMDGKKAKKDPSVISGTFLVNNHYACVLFDTGADRSFVSKKFEPLLSSQSSKLNVKYSIELANGKLIETNEVFRGCNLRLGDHTFSIDLLPVELGSFDVVIGMDWLSKNHAEIVCSEKIVQLALPSGKVLKIQGDESAPLKIVTMMKAHKYLRKGYPVFLAHVVDTRMEEKKLEEILIVRDYPEVFPEELPGLPPQRQVEFKIDLVFGAVRNARVIQSNCKNCWTKAS</sequence>
<dbReference type="Proteomes" id="UP001056120">
    <property type="component" value="Linkage Group LG21"/>
</dbReference>